<dbReference type="STRING" id="316055.RPE_2738"/>
<organism evidence="2">
    <name type="scientific">Rhodopseudomonas palustris (strain BisA53)</name>
    <dbReference type="NCBI Taxonomy" id="316055"/>
    <lineage>
        <taxon>Bacteria</taxon>
        <taxon>Pseudomonadati</taxon>
        <taxon>Pseudomonadota</taxon>
        <taxon>Alphaproteobacteria</taxon>
        <taxon>Hyphomicrobiales</taxon>
        <taxon>Nitrobacteraceae</taxon>
        <taxon>Rhodopseudomonas</taxon>
    </lineage>
</organism>
<sequence>MPLSPDDVQIRRIGIWVSSARGSGFRQRGSAESSNRQRTDEFFVSFAAISDAVKRPRTLQNTGFSGMAGVGGGVGDGRRE</sequence>
<name>Q07N09_RHOP5</name>
<proteinExistence type="predicted"/>
<protein>
    <submittedName>
        <fullName evidence="2">Uncharacterized protein</fullName>
    </submittedName>
</protein>
<feature type="compositionally biased region" description="Gly residues" evidence="1">
    <location>
        <begin position="66"/>
        <end position="80"/>
    </location>
</feature>
<reference evidence="2" key="1">
    <citation type="submission" date="2006-09" db="EMBL/GenBank/DDBJ databases">
        <title>Complete sequence of Rhodopseudomonas palustris BisA53.</title>
        <authorList>
            <consortium name="US DOE Joint Genome Institute"/>
            <person name="Copeland A."/>
            <person name="Lucas S."/>
            <person name="Lapidus A."/>
            <person name="Barry K."/>
            <person name="Detter J.C."/>
            <person name="Glavina del Rio T."/>
            <person name="Hammon N."/>
            <person name="Israni S."/>
            <person name="Dalin E."/>
            <person name="Tice H."/>
            <person name="Pitluck S."/>
            <person name="Chain P."/>
            <person name="Malfatti S."/>
            <person name="Shin M."/>
            <person name="Vergez L."/>
            <person name="Schmutz J."/>
            <person name="Larimer F."/>
            <person name="Land M."/>
            <person name="Hauser L."/>
            <person name="Pelletier D.A."/>
            <person name="Kyrpides N."/>
            <person name="Kim E."/>
            <person name="Harwood C.S."/>
            <person name="Oda Y."/>
            <person name="Richardson P."/>
        </authorList>
    </citation>
    <scope>NUCLEOTIDE SEQUENCE [LARGE SCALE GENOMIC DNA]</scope>
    <source>
        <strain evidence="2">BisA53</strain>
    </source>
</reference>
<evidence type="ECO:0000313" key="2">
    <source>
        <dbReference type="EMBL" id="ABJ06675.1"/>
    </source>
</evidence>
<dbReference type="EMBL" id="CP000463">
    <property type="protein sequence ID" value="ABJ06675.1"/>
    <property type="molecule type" value="Genomic_DNA"/>
</dbReference>
<evidence type="ECO:0000256" key="1">
    <source>
        <dbReference type="SAM" id="MobiDB-lite"/>
    </source>
</evidence>
<dbReference type="KEGG" id="rpe:RPE_2738"/>
<accession>Q07N09</accession>
<feature type="region of interest" description="Disordered" evidence="1">
    <location>
        <begin position="59"/>
        <end position="80"/>
    </location>
</feature>
<dbReference type="HOGENOM" id="CLU_2587426_0_0_5"/>
<gene>
    <name evidence="2" type="ordered locus">RPE_2738</name>
</gene>
<dbReference type="AlphaFoldDB" id="Q07N09"/>